<reference evidence="11" key="2">
    <citation type="submission" date="2021-04" db="EMBL/GenBank/DDBJ databases">
        <authorList>
            <person name="Gilroy R."/>
        </authorList>
    </citation>
    <scope>NUCLEOTIDE SEQUENCE</scope>
    <source>
        <strain evidence="11">3436</strain>
    </source>
</reference>
<keyword evidence="4" id="KW-1003">Cell membrane</keyword>
<dbReference type="GO" id="GO:0043190">
    <property type="term" value="C:ATP-binding cassette (ABC) transporter complex"/>
    <property type="evidence" value="ECO:0007669"/>
    <property type="project" value="InterPro"/>
</dbReference>
<feature type="transmembrane region" description="Helical" evidence="9">
    <location>
        <begin position="220"/>
        <end position="245"/>
    </location>
</feature>
<evidence type="ECO:0000313" key="12">
    <source>
        <dbReference type="Proteomes" id="UP000824031"/>
    </source>
</evidence>
<comment type="caution">
    <text evidence="11">The sequence shown here is derived from an EMBL/GenBank/DDBJ whole genome shotgun (WGS) entry which is preliminary data.</text>
</comment>
<dbReference type="GO" id="GO:0022857">
    <property type="term" value="F:transmembrane transporter activity"/>
    <property type="evidence" value="ECO:0007669"/>
    <property type="project" value="InterPro"/>
</dbReference>
<dbReference type="NCBIfam" id="TIGR01726">
    <property type="entry name" value="HEQRo_perm_3TM"/>
    <property type="match status" value="1"/>
</dbReference>
<dbReference type="Gene3D" id="1.10.3720.10">
    <property type="entry name" value="MetI-like"/>
    <property type="match status" value="1"/>
</dbReference>
<evidence type="ECO:0000256" key="8">
    <source>
        <dbReference type="ARBA" id="ARBA00023136"/>
    </source>
</evidence>
<dbReference type="PROSITE" id="PS50928">
    <property type="entry name" value="ABC_TM1"/>
    <property type="match status" value="1"/>
</dbReference>
<dbReference type="GO" id="GO:0006865">
    <property type="term" value="P:amino acid transport"/>
    <property type="evidence" value="ECO:0007669"/>
    <property type="project" value="UniProtKB-KW"/>
</dbReference>
<gene>
    <name evidence="11" type="ORF">H9810_04055</name>
</gene>
<dbReference type="PANTHER" id="PTHR30614:SF20">
    <property type="entry name" value="GLUTAMINE TRANSPORT SYSTEM PERMEASE PROTEIN GLNP"/>
    <property type="match status" value="1"/>
</dbReference>
<comment type="subcellular location">
    <subcellularLocation>
        <location evidence="1 9">Cell membrane</location>
        <topology evidence="1 9">Multi-pass membrane protein</topology>
    </subcellularLocation>
</comment>
<keyword evidence="5 9" id="KW-0812">Transmembrane</keyword>
<evidence type="ECO:0000256" key="3">
    <source>
        <dbReference type="ARBA" id="ARBA00022448"/>
    </source>
</evidence>
<feature type="domain" description="ABC transmembrane type-1" evidence="10">
    <location>
        <begin position="45"/>
        <end position="243"/>
    </location>
</feature>
<dbReference type="EMBL" id="DXBO01000055">
    <property type="protein sequence ID" value="HIZ47876.1"/>
    <property type="molecule type" value="Genomic_DNA"/>
</dbReference>
<dbReference type="InterPro" id="IPR035906">
    <property type="entry name" value="MetI-like_sf"/>
</dbReference>
<feature type="transmembrane region" description="Helical" evidence="9">
    <location>
        <begin position="84"/>
        <end position="117"/>
    </location>
</feature>
<keyword evidence="7 9" id="KW-1133">Transmembrane helix</keyword>
<evidence type="ECO:0000256" key="4">
    <source>
        <dbReference type="ARBA" id="ARBA00022475"/>
    </source>
</evidence>
<protein>
    <submittedName>
        <fullName evidence="11">Amino acid ABC transporter permease</fullName>
    </submittedName>
</protein>
<feature type="transmembrane region" description="Helical" evidence="9">
    <location>
        <begin position="49"/>
        <end position="72"/>
    </location>
</feature>
<evidence type="ECO:0000256" key="9">
    <source>
        <dbReference type="RuleBase" id="RU363032"/>
    </source>
</evidence>
<dbReference type="PANTHER" id="PTHR30614">
    <property type="entry name" value="MEMBRANE COMPONENT OF AMINO ACID ABC TRANSPORTER"/>
    <property type="match status" value="1"/>
</dbReference>
<keyword evidence="6" id="KW-0029">Amino-acid transport</keyword>
<reference evidence="11" key="1">
    <citation type="journal article" date="2021" name="PeerJ">
        <title>Extensive microbial diversity within the chicken gut microbiome revealed by metagenomics and culture.</title>
        <authorList>
            <person name="Gilroy R."/>
            <person name="Ravi A."/>
            <person name="Getino M."/>
            <person name="Pursley I."/>
            <person name="Horton D.L."/>
            <person name="Alikhan N.F."/>
            <person name="Baker D."/>
            <person name="Gharbi K."/>
            <person name="Hall N."/>
            <person name="Watson M."/>
            <person name="Adriaenssens E.M."/>
            <person name="Foster-Nyarko E."/>
            <person name="Jarju S."/>
            <person name="Secka A."/>
            <person name="Antonio M."/>
            <person name="Oren A."/>
            <person name="Chaudhuri R.R."/>
            <person name="La Ragione R."/>
            <person name="Hildebrand F."/>
            <person name="Pallen M.J."/>
        </authorList>
    </citation>
    <scope>NUCLEOTIDE SEQUENCE</scope>
    <source>
        <strain evidence="11">3436</strain>
    </source>
</reference>
<dbReference type="Pfam" id="PF00528">
    <property type="entry name" value="BPD_transp_1"/>
    <property type="match status" value="1"/>
</dbReference>
<evidence type="ECO:0000256" key="7">
    <source>
        <dbReference type="ARBA" id="ARBA00022989"/>
    </source>
</evidence>
<proteinExistence type="inferred from homology"/>
<evidence type="ECO:0000259" key="10">
    <source>
        <dbReference type="PROSITE" id="PS50928"/>
    </source>
</evidence>
<keyword evidence="8 9" id="KW-0472">Membrane</keyword>
<dbReference type="InterPro" id="IPR043429">
    <property type="entry name" value="ArtM/GltK/GlnP/TcyL/YhdX-like"/>
</dbReference>
<dbReference type="InterPro" id="IPR000515">
    <property type="entry name" value="MetI-like"/>
</dbReference>
<evidence type="ECO:0000256" key="2">
    <source>
        <dbReference type="ARBA" id="ARBA00010072"/>
    </source>
</evidence>
<dbReference type="AlphaFoldDB" id="A0A9D2F2P8"/>
<dbReference type="Proteomes" id="UP000824031">
    <property type="component" value="Unassembled WGS sequence"/>
</dbReference>
<keyword evidence="3 9" id="KW-0813">Transport</keyword>
<dbReference type="InterPro" id="IPR010065">
    <property type="entry name" value="AA_ABC_transptr_permease_3TM"/>
</dbReference>
<evidence type="ECO:0000256" key="5">
    <source>
        <dbReference type="ARBA" id="ARBA00022692"/>
    </source>
</evidence>
<name>A0A9D2F2P8_9FIRM</name>
<evidence type="ECO:0000256" key="6">
    <source>
        <dbReference type="ARBA" id="ARBA00022970"/>
    </source>
</evidence>
<dbReference type="CDD" id="cd06261">
    <property type="entry name" value="TM_PBP2"/>
    <property type="match status" value="1"/>
</dbReference>
<comment type="similarity">
    <text evidence="2">Belongs to the binding-protein-dependent transport system permease family. HisMQ subfamily.</text>
</comment>
<evidence type="ECO:0000313" key="11">
    <source>
        <dbReference type="EMBL" id="HIZ47876.1"/>
    </source>
</evidence>
<organism evidence="11 12">
    <name type="scientific">Candidatus Gemmiger excrementavium</name>
    <dbReference type="NCBI Taxonomy" id="2838608"/>
    <lineage>
        <taxon>Bacteria</taxon>
        <taxon>Bacillati</taxon>
        <taxon>Bacillota</taxon>
        <taxon>Clostridia</taxon>
        <taxon>Eubacteriales</taxon>
        <taxon>Gemmiger</taxon>
    </lineage>
</organism>
<accession>A0A9D2F2P8</accession>
<sequence>MEAQFEALSALAKSGEALTLWQDFFVKFYQAFLYNNRWVQYIQGVGTTLLVTAIALVLGIVLGSLVALVRVAHDQQKPHHRNPVLGLLNVICQVYATVIRGTPMMVQLLIMSMVIFASSRNFTMVGALALGINSGAYVSEIVRGGLMAVDPGQMEAGRSLGLNYITTMFEIIIPQAVRSILPALGNEFIILLKDTSLITVIGGKELLYAAQGVMNRTYEAMFPLLGVAAIYLVLVLLLSALLGKLERRLAQSDRR</sequence>
<dbReference type="SUPFAM" id="SSF161098">
    <property type="entry name" value="MetI-like"/>
    <property type="match status" value="1"/>
</dbReference>
<evidence type="ECO:0000256" key="1">
    <source>
        <dbReference type="ARBA" id="ARBA00004651"/>
    </source>
</evidence>